<dbReference type="PANTHER" id="PTHR12888">
    <property type="entry name" value="PEROXISOME ASSEMBLY PROTEIN 12 PEROXIN-12"/>
    <property type="match status" value="1"/>
</dbReference>
<keyword evidence="6" id="KW-0479">Metal-binding</keyword>
<evidence type="ECO:0000256" key="13">
    <source>
        <dbReference type="ARBA" id="ARBA00029692"/>
    </source>
</evidence>
<keyword evidence="17" id="KW-1185">Reference proteome</keyword>
<dbReference type="InterPro" id="IPR017375">
    <property type="entry name" value="PEX12"/>
</dbReference>
<feature type="compositionally biased region" description="Low complexity" evidence="14">
    <location>
        <begin position="283"/>
        <end position="301"/>
    </location>
</feature>
<evidence type="ECO:0000313" key="17">
    <source>
        <dbReference type="Proteomes" id="UP001153069"/>
    </source>
</evidence>
<dbReference type="CDD" id="cd16451">
    <property type="entry name" value="mRING_PEX12"/>
    <property type="match status" value="1"/>
</dbReference>
<feature type="domain" description="Pex N-terminal" evidence="15">
    <location>
        <begin position="121"/>
        <end position="286"/>
    </location>
</feature>
<keyword evidence="12" id="KW-0576">Peroxisome</keyword>
<sequence length="461" mass="51260">MMDESVNPAIPTTAGALLAEEWTINPLATLPSFLEMFMMDEASRSARKSLQAGMTLLQQKLAEQAASTATTTGTSTTTQNDSNGSAEGGLPLSSSSSFSLSYVKSWLQKSSSEFAGTIAKWLERFGPEISCLVLFLLERHCLRSQACATISESLYGGRQAKLDRSTDNNNTQRRKLLPLSDKDRTRLALLVALGPYLRHRMLGWFHKLKSSSQATSARRTLLLKLQKTFVWVYPLLHVWLSSLDLFYQWRYLLGHSVFFHPTSHLLGLVVRRVTQEDNNNTQKSATSTSSGKGSSSSSSYSPTRAQQQSGATKPMQASSNTQTTPMRQAAVWALSSALVLSWMSHFRSEYRRQRQGLIMEQQQQQQQSSSSQLHNYQDIQTDLSLPAAPTSGIKHSMPSHLCPLCQQPRVHPTASSSGFVFCYKCLLQHVQQTGQCPVTGRTCQEAQLLRLYEPNHSTTIQ</sequence>
<evidence type="ECO:0000256" key="4">
    <source>
        <dbReference type="ARBA" id="ARBA00022448"/>
    </source>
</evidence>
<dbReference type="GO" id="GO:0016558">
    <property type="term" value="P:protein import into peroxisome matrix"/>
    <property type="evidence" value="ECO:0007669"/>
    <property type="project" value="InterPro"/>
</dbReference>
<evidence type="ECO:0000256" key="8">
    <source>
        <dbReference type="ARBA" id="ARBA00022833"/>
    </source>
</evidence>
<dbReference type="AlphaFoldDB" id="A0A9N8H8C7"/>
<dbReference type="OrthoDB" id="48815at2759"/>
<evidence type="ECO:0000256" key="3">
    <source>
        <dbReference type="ARBA" id="ARBA00008704"/>
    </source>
</evidence>
<evidence type="ECO:0000256" key="1">
    <source>
        <dbReference type="ARBA" id="ARBA00004585"/>
    </source>
</evidence>
<evidence type="ECO:0000256" key="6">
    <source>
        <dbReference type="ARBA" id="ARBA00022723"/>
    </source>
</evidence>
<evidence type="ECO:0000256" key="5">
    <source>
        <dbReference type="ARBA" id="ARBA00022692"/>
    </source>
</evidence>
<keyword evidence="4" id="KW-0813">Transport</keyword>
<dbReference type="GO" id="GO:1990429">
    <property type="term" value="C:peroxisomal importomer complex"/>
    <property type="evidence" value="ECO:0007669"/>
    <property type="project" value="TreeGrafter"/>
</dbReference>
<dbReference type="InterPro" id="IPR013083">
    <property type="entry name" value="Znf_RING/FYVE/PHD"/>
</dbReference>
<evidence type="ECO:0000256" key="11">
    <source>
        <dbReference type="ARBA" id="ARBA00023136"/>
    </source>
</evidence>
<keyword evidence="5" id="KW-0812">Transmembrane</keyword>
<keyword evidence="10" id="KW-1133">Transmembrane helix</keyword>
<reference evidence="16" key="1">
    <citation type="submission" date="2020-06" db="EMBL/GenBank/DDBJ databases">
        <authorList>
            <consortium name="Plant Systems Biology data submission"/>
        </authorList>
    </citation>
    <scope>NUCLEOTIDE SEQUENCE</scope>
    <source>
        <strain evidence="16">D6</strain>
    </source>
</reference>
<comment type="subcellular location">
    <subcellularLocation>
        <location evidence="1">Peroxisome membrane</location>
        <topology evidence="1">Multi-pass membrane protein</topology>
    </subcellularLocation>
</comment>
<comment type="caution">
    <text evidence="16">The sequence shown here is derived from an EMBL/GenBank/DDBJ whole genome shotgun (WGS) entry which is preliminary data.</text>
</comment>
<dbReference type="GO" id="GO:0006513">
    <property type="term" value="P:protein monoubiquitination"/>
    <property type="evidence" value="ECO:0007669"/>
    <property type="project" value="TreeGrafter"/>
</dbReference>
<comment type="similarity">
    <text evidence="3">Belongs to the pex2/pex10/pex12 family.</text>
</comment>
<gene>
    <name evidence="16" type="ORF">SEMRO_88_G046430.1</name>
</gene>
<dbReference type="Proteomes" id="UP001153069">
    <property type="component" value="Unassembled WGS sequence"/>
</dbReference>
<dbReference type="GO" id="GO:0004842">
    <property type="term" value="F:ubiquitin-protein transferase activity"/>
    <property type="evidence" value="ECO:0007669"/>
    <property type="project" value="TreeGrafter"/>
</dbReference>
<evidence type="ECO:0000256" key="14">
    <source>
        <dbReference type="SAM" id="MobiDB-lite"/>
    </source>
</evidence>
<keyword evidence="7" id="KW-0863">Zinc-finger</keyword>
<keyword evidence="8" id="KW-0862">Zinc</keyword>
<dbReference type="GO" id="GO:0008270">
    <property type="term" value="F:zinc ion binding"/>
    <property type="evidence" value="ECO:0007669"/>
    <property type="project" value="UniProtKB-KW"/>
</dbReference>
<evidence type="ECO:0000256" key="12">
    <source>
        <dbReference type="ARBA" id="ARBA00023140"/>
    </source>
</evidence>
<dbReference type="GO" id="GO:0005778">
    <property type="term" value="C:peroxisomal membrane"/>
    <property type="evidence" value="ECO:0007669"/>
    <property type="project" value="UniProtKB-SubCell"/>
</dbReference>
<keyword evidence="9" id="KW-0653">Protein transport</keyword>
<accession>A0A9N8H8C7</accession>
<evidence type="ECO:0000256" key="2">
    <source>
        <dbReference type="ARBA" id="ARBA00004906"/>
    </source>
</evidence>
<evidence type="ECO:0000259" key="15">
    <source>
        <dbReference type="Pfam" id="PF04757"/>
    </source>
</evidence>
<name>A0A9N8H8C7_9STRA</name>
<dbReference type="Pfam" id="PF04757">
    <property type="entry name" value="Pex2_Pex12"/>
    <property type="match status" value="1"/>
</dbReference>
<comment type="pathway">
    <text evidence="2">Protein modification; protein ubiquitination.</text>
</comment>
<evidence type="ECO:0000256" key="9">
    <source>
        <dbReference type="ARBA" id="ARBA00022927"/>
    </source>
</evidence>
<proteinExistence type="inferred from homology"/>
<evidence type="ECO:0000313" key="16">
    <source>
        <dbReference type="EMBL" id="CAB9500623.1"/>
    </source>
</evidence>
<dbReference type="EMBL" id="CAICTM010000087">
    <property type="protein sequence ID" value="CAB9500623.1"/>
    <property type="molecule type" value="Genomic_DNA"/>
</dbReference>
<evidence type="ECO:0000256" key="7">
    <source>
        <dbReference type="ARBA" id="ARBA00022771"/>
    </source>
</evidence>
<feature type="compositionally biased region" description="Polar residues" evidence="14">
    <location>
        <begin position="302"/>
        <end position="322"/>
    </location>
</feature>
<dbReference type="InterPro" id="IPR006845">
    <property type="entry name" value="Pex_N"/>
</dbReference>
<evidence type="ECO:0000256" key="10">
    <source>
        <dbReference type="ARBA" id="ARBA00022989"/>
    </source>
</evidence>
<dbReference type="SUPFAM" id="SSF57850">
    <property type="entry name" value="RING/U-box"/>
    <property type="match status" value="1"/>
</dbReference>
<keyword evidence="11" id="KW-0472">Membrane</keyword>
<protein>
    <recommendedName>
        <fullName evidence="13">Peroxin-12</fullName>
    </recommendedName>
</protein>
<feature type="region of interest" description="Disordered" evidence="14">
    <location>
        <begin position="67"/>
        <end position="90"/>
    </location>
</feature>
<dbReference type="PANTHER" id="PTHR12888:SF0">
    <property type="entry name" value="PEROXISOME ASSEMBLY PROTEIN 12"/>
    <property type="match status" value="1"/>
</dbReference>
<organism evidence="16 17">
    <name type="scientific">Seminavis robusta</name>
    <dbReference type="NCBI Taxonomy" id="568900"/>
    <lineage>
        <taxon>Eukaryota</taxon>
        <taxon>Sar</taxon>
        <taxon>Stramenopiles</taxon>
        <taxon>Ochrophyta</taxon>
        <taxon>Bacillariophyta</taxon>
        <taxon>Bacillariophyceae</taxon>
        <taxon>Bacillariophycidae</taxon>
        <taxon>Naviculales</taxon>
        <taxon>Naviculaceae</taxon>
        <taxon>Seminavis</taxon>
    </lineage>
</organism>
<feature type="region of interest" description="Disordered" evidence="14">
    <location>
        <begin position="277"/>
        <end position="322"/>
    </location>
</feature>
<dbReference type="Gene3D" id="3.30.40.10">
    <property type="entry name" value="Zinc/RING finger domain, C3HC4 (zinc finger)"/>
    <property type="match status" value="1"/>
</dbReference>